<organism evidence="2 3">
    <name type="scientific">Agathobacter rectalis</name>
    <dbReference type="NCBI Taxonomy" id="39491"/>
    <lineage>
        <taxon>Bacteria</taxon>
        <taxon>Bacillati</taxon>
        <taxon>Bacillota</taxon>
        <taxon>Clostridia</taxon>
        <taxon>Lachnospirales</taxon>
        <taxon>Lachnospiraceae</taxon>
        <taxon>Agathobacter</taxon>
    </lineage>
</organism>
<dbReference type="Proteomes" id="UP000095384">
    <property type="component" value="Unassembled WGS sequence"/>
</dbReference>
<dbReference type="InterPro" id="IPR013325">
    <property type="entry name" value="RNA_pol_sigma_r2"/>
</dbReference>
<feature type="compositionally biased region" description="Acidic residues" evidence="1">
    <location>
        <begin position="112"/>
        <end position="121"/>
    </location>
</feature>
<feature type="region of interest" description="Disordered" evidence="1">
    <location>
        <begin position="99"/>
        <end position="121"/>
    </location>
</feature>
<protein>
    <submittedName>
        <fullName evidence="2">RNA polymerase sigma factor rpoD</fullName>
    </submittedName>
</protein>
<evidence type="ECO:0000313" key="3">
    <source>
        <dbReference type="Proteomes" id="UP000095384"/>
    </source>
</evidence>
<name>A0A173ZJ08_9FIRM</name>
<proteinExistence type="predicted"/>
<feature type="region of interest" description="Disordered" evidence="1">
    <location>
        <begin position="57"/>
        <end position="81"/>
    </location>
</feature>
<dbReference type="GO" id="GO:0003700">
    <property type="term" value="F:DNA-binding transcription factor activity"/>
    <property type="evidence" value="ECO:0007669"/>
    <property type="project" value="InterPro"/>
</dbReference>
<dbReference type="Gene3D" id="1.20.120.1810">
    <property type="match status" value="1"/>
</dbReference>
<dbReference type="AlphaFoldDB" id="A0A173ZJ08"/>
<evidence type="ECO:0000256" key="1">
    <source>
        <dbReference type="SAM" id="MobiDB-lite"/>
    </source>
</evidence>
<accession>A0A173ZJ08</accession>
<dbReference type="SUPFAM" id="SSF88946">
    <property type="entry name" value="Sigma2 domain of RNA polymerase sigma factors"/>
    <property type="match status" value="1"/>
</dbReference>
<feature type="compositionally biased region" description="Acidic residues" evidence="1">
    <location>
        <begin position="59"/>
        <end position="71"/>
    </location>
</feature>
<dbReference type="GO" id="GO:0006352">
    <property type="term" value="P:DNA-templated transcription initiation"/>
    <property type="evidence" value="ECO:0007669"/>
    <property type="project" value="InterPro"/>
</dbReference>
<evidence type="ECO:0000313" key="2">
    <source>
        <dbReference type="EMBL" id="CUN75629.1"/>
    </source>
</evidence>
<dbReference type="EMBL" id="CYYW01000004">
    <property type="protein sequence ID" value="CUN75629.1"/>
    <property type="molecule type" value="Genomic_DNA"/>
</dbReference>
<reference evidence="2 3" key="1">
    <citation type="submission" date="2015-09" db="EMBL/GenBank/DDBJ databases">
        <authorList>
            <consortium name="Pathogen Informatics"/>
        </authorList>
    </citation>
    <scope>NUCLEOTIDE SEQUENCE [LARGE SCALE GENOMIC DNA]</scope>
    <source>
        <strain evidence="2 3">2789STDY5608860</strain>
    </source>
</reference>
<sequence length="301" mass="33844">MLDQNTFIETVQSVAEIIRTSAEPIGRDEIMSYFKDMELNKAQEDMVFEFLITPHEQENESAGDYEDESHEDELHGGESSENAALNNVIYSEGDSMDAIAGGKNNKAKQDNEAEPDIDEDSLIPDSPMFRMYLEELEEIPDYTKAEQDDMYKKLLAGDESVIHTISNFWLKSVLAMAKKLAVTSEGFEDVVQEGNMGLFMCLTELCGCEDEIDVEKELLDAIEESMKECIREQTGEDESENTVVGKVSLVNRAVEKLKSDKGFEPSLSELSGYTGVDEEELEKLLELIKKADVEKNKQDSK</sequence>
<dbReference type="RefSeq" id="WP_055223528.1">
    <property type="nucleotide sequence ID" value="NZ_CYYW01000004.1"/>
</dbReference>
<gene>
    <name evidence="2" type="primary">rpoD</name>
    <name evidence="2" type="ORF">ERS852417_00948</name>
</gene>